<proteinExistence type="predicted"/>
<dbReference type="Proteomes" id="UP000316313">
    <property type="component" value="Chromosome"/>
</dbReference>
<dbReference type="EMBL" id="CP038141">
    <property type="protein sequence ID" value="QDH17381.1"/>
    <property type="molecule type" value="Genomic_DNA"/>
</dbReference>
<dbReference type="OrthoDB" id="7387101at2"/>
<evidence type="ECO:0000256" key="2">
    <source>
        <dbReference type="SAM" id="Phobius"/>
    </source>
</evidence>
<keyword evidence="5" id="KW-1185">Reference proteome</keyword>
<feature type="domain" description="Novel toxin 15" evidence="3">
    <location>
        <begin position="88"/>
        <end position="239"/>
    </location>
</feature>
<evidence type="ECO:0000259" key="3">
    <source>
        <dbReference type="Pfam" id="PF15604"/>
    </source>
</evidence>
<dbReference type="RefSeq" id="WP_141461278.1">
    <property type="nucleotide sequence ID" value="NZ_CP038141.1"/>
</dbReference>
<accession>A0A4Y6ULW4</accession>
<feature type="region of interest" description="Disordered" evidence="1">
    <location>
        <begin position="162"/>
        <end position="211"/>
    </location>
</feature>
<keyword evidence="2" id="KW-1133">Transmembrane helix</keyword>
<sequence length="242" mass="26353">MSGALLGGLAGVEIGGETGALAGPIGAAVGAVLAGIAGLALGSIDPSIFAHVNKKADEDLEHKEPSGPCYDCGDGPDCFKPPSSDPDTLKEFRRQLKGQEKGINEMSPDELLNNIDRYSELGRDAANPGEKKMREDFRNQWWEDYFIEGLNKFDNRNKATEYADEQMKEKAALHNPDMRAGGRPMPTDMGSSRVNSSIGSQWGKKGPSSTFKRWEQLKKAAEKAKKLGKKFMDVDLLECEDS</sequence>
<feature type="transmembrane region" description="Helical" evidence="2">
    <location>
        <begin position="25"/>
        <end position="44"/>
    </location>
</feature>
<name>A0A4Y6ULW4_9PROT</name>
<feature type="compositionally biased region" description="Polar residues" evidence="1">
    <location>
        <begin position="189"/>
        <end position="200"/>
    </location>
</feature>
<reference evidence="4 5" key="1">
    <citation type="submission" date="2019-03" db="EMBL/GenBank/DDBJ databases">
        <title>The complete genome sequence of Swingsia samuiensis NBRC107927(T).</title>
        <authorList>
            <person name="Chua K.-O."/>
            <person name="Chan K.-G."/>
            <person name="See-Too W.-S."/>
        </authorList>
    </citation>
    <scope>NUCLEOTIDE SEQUENCE [LARGE SCALE GENOMIC DNA]</scope>
    <source>
        <strain evidence="4 5">AH83</strain>
    </source>
</reference>
<gene>
    <name evidence="4" type="ORF">E3D00_07260</name>
</gene>
<dbReference type="KEGG" id="ssam:E3D00_07260"/>
<feature type="region of interest" description="Disordered" evidence="1">
    <location>
        <begin position="58"/>
        <end position="86"/>
    </location>
</feature>
<evidence type="ECO:0000313" key="5">
    <source>
        <dbReference type="Proteomes" id="UP000316313"/>
    </source>
</evidence>
<dbReference type="Pfam" id="PF15604">
    <property type="entry name" value="Ntox15"/>
    <property type="match status" value="1"/>
</dbReference>
<keyword evidence="2" id="KW-0472">Membrane</keyword>
<organism evidence="4 5">
    <name type="scientific">Swingsia samuiensis</name>
    <dbReference type="NCBI Taxonomy" id="1293412"/>
    <lineage>
        <taxon>Bacteria</taxon>
        <taxon>Pseudomonadati</taxon>
        <taxon>Pseudomonadota</taxon>
        <taxon>Alphaproteobacteria</taxon>
        <taxon>Acetobacterales</taxon>
        <taxon>Acetobacteraceae</taxon>
        <taxon>Swingsia</taxon>
    </lineage>
</organism>
<protein>
    <recommendedName>
        <fullName evidence="3">Novel toxin 15 domain-containing protein</fullName>
    </recommendedName>
</protein>
<evidence type="ECO:0000256" key="1">
    <source>
        <dbReference type="SAM" id="MobiDB-lite"/>
    </source>
</evidence>
<keyword evidence="2" id="KW-0812">Transmembrane</keyword>
<dbReference type="InterPro" id="IPR028949">
    <property type="entry name" value="Ntox15"/>
</dbReference>
<evidence type="ECO:0000313" key="4">
    <source>
        <dbReference type="EMBL" id="QDH17381.1"/>
    </source>
</evidence>
<feature type="compositionally biased region" description="Basic and acidic residues" evidence="1">
    <location>
        <begin position="162"/>
        <end position="172"/>
    </location>
</feature>
<dbReference type="AlphaFoldDB" id="A0A4Y6ULW4"/>